<dbReference type="Ensembl" id="ENSTNIT00000003961.1">
    <property type="protein sequence ID" value="ENSTNIP00000003825.1"/>
    <property type="gene ID" value="ENSTNIG00000001048.1"/>
</dbReference>
<proteinExistence type="inferred from homology"/>
<keyword evidence="4" id="KW-0158">Chromosome</keyword>
<feature type="domain" description="Borealin N-terminal" evidence="11">
    <location>
        <begin position="19"/>
        <end position="75"/>
    </location>
</feature>
<dbReference type="HOGENOM" id="CLU_074128_0_0_1"/>
<feature type="domain" description="Borealin C-terminal" evidence="12">
    <location>
        <begin position="162"/>
        <end position="274"/>
    </location>
</feature>
<dbReference type="OMA" id="DMNWLEY"/>
<dbReference type="PANTHER" id="PTHR16040:SF8">
    <property type="entry name" value="BOREALIN"/>
    <property type="match status" value="1"/>
</dbReference>
<dbReference type="PANTHER" id="PTHR16040">
    <property type="entry name" value="AUSTRALIN, ISOFORM A-RELATED"/>
    <property type="match status" value="1"/>
</dbReference>
<dbReference type="Gene3D" id="6.10.140.560">
    <property type="match status" value="1"/>
</dbReference>
<reference evidence="13" key="2">
    <citation type="submission" date="2025-08" db="UniProtKB">
        <authorList>
            <consortium name="Ensembl"/>
        </authorList>
    </citation>
    <scope>IDENTIFICATION</scope>
</reference>
<evidence type="ECO:0000256" key="6">
    <source>
        <dbReference type="ARBA" id="ARBA00022776"/>
    </source>
</evidence>
<dbReference type="STRING" id="99883.ENSTNIP00000003825"/>
<reference evidence="14" key="1">
    <citation type="journal article" date="2004" name="Nature">
        <title>Genome duplication in the teleost fish Tetraodon nigroviridis reveals the early vertebrate proto-karyotype.</title>
        <authorList>
            <person name="Jaillon O."/>
            <person name="Aury J.-M."/>
            <person name="Brunet F."/>
            <person name="Petit J.-L."/>
            <person name="Stange-Thomann N."/>
            <person name="Mauceli E."/>
            <person name="Bouneau L."/>
            <person name="Fischer C."/>
            <person name="Ozouf-Costaz C."/>
            <person name="Bernot A."/>
            <person name="Nicaud S."/>
            <person name="Jaffe D."/>
            <person name="Fisher S."/>
            <person name="Lutfalla G."/>
            <person name="Dossat C."/>
            <person name="Segurens B."/>
            <person name="Dasilva C."/>
            <person name="Salanoubat M."/>
            <person name="Levy M."/>
            <person name="Boudet N."/>
            <person name="Castellano S."/>
            <person name="Anthouard V."/>
            <person name="Jubin C."/>
            <person name="Castelli V."/>
            <person name="Katinka M."/>
            <person name="Vacherie B."/>
            <person name="Biemont C."/>
            <person name="Skalli Z."/>
            <person name="Cattolico L."/>
            <person name="Poulain J."/>
            <person name="De Berardinis V."/>
            <person name="Cruaud C."/>
            <person name="Duprat S."/>
            <person name="Brottier P."/>
            <person name="Coutanceau J.-P."/>
            <person name="Gouzy J."/>
            <person name="Parra G."/>
            <person name="Lardier G."/>
            <person name="Chapple C."/>
            <person name="McKernan K.J."/>
            <person name="McEwan P."/>
            <person name="Bosak S."/>
            <person name="Kellis M."/>
            <person name="Volff J.-N."/>
            <person name="Guigo R."/>
            <person name="Zody M.C."/>
            <person name="Mesirov J."/>
            <person name="Lindblad-Toh K."/>
            <person name="Birren B."/>
            <person name="Nusbaum C."/>
            <person name="Kahn D."/>
            <person name="Robinson-Rechavi M."/>
            <person name="Laudet V."/>
            <person name="Schachter V."/>
            <person name="Quetier F."/>
            <person name="Saurin W."/>
            <person name="Scarpelli C."/>
            <person name="Wincker P."/>
            <person name="Lander E.S."/>
            <person name="Weissenbach J."/>
            <person name="Roest Crollius H."/>
        </authorList>
    </citation>
    <scope>NUCLEOTIDE SEQUENCE [LARGE SCALE GENOMIC DNA]</scope>
</reference>
<keyword evidence="9" id="KW-0137">Centromere</keyword>
<evidence type="ECO:0000256" key="9">
    <source>
        <dbReference type="ARBA" id="ARBA00023328"/>
    </source>
</evidence>
<dbReference type="GO" id="GO:0051233">
    <property type="term" value="C:spindle midzone"/>
    <property type="evidence" value="ECO:0007669"/>
    <property type="project" value="TreeGrafter"/>
</dbReference>
<dbReference type="InParanoid" id="H3C6F5"/>
<feature type="region of interest" description="Disordered" evidence="10">
    <location>
        <begin position="105"/>
        <end position="175"/>
    </location>
</feature>
<evidence type="ECO:0000256" key="1">
    <source>
        <dbReference type="ARBA" id="ARBA00004123"/>
    </source>
</evidence>
<dbReference type="Proteomes" id="UP000007303">
    <property type="component" value="Unassembled WGS sequence"/>
</dbReference>
<evidence type="ECO:0000256" key="7">
    <source>
        <dbReference type="ARBA" id="ARBA00023242"/>
    </source>
</evidence>
<dbReference type="FunCoup" id="H3C6F5">
    <property type="interactions" value="1002"/>
</dbReference>
<dbReference type="GeneTree" id="ENSGT00390000011115"/>
<dbReference type="Gene3D" id="6.10.250.1900">
    <property type="match status" value="1"/>
</dbReference>
<dbReference type="AlphaFoldDB" id="H3C6F5"/>
<evidence type="ECO:0000259" key="11">
    <source>
        <dbReference type="Pfam" id="PF10444"/>
    </source>
</evidence>
<evidence type="ECO:0000313" key="13">
    <source>
        <dbReference type="Ensembl" id="ENSTNIP00000003825.1"/>
    </source>
</evidence>
<keyword evidence="14" id="KW-1185">Reference proteome</keyword>
<keyword evidence="5" id="KW-0132">Cell division</keyword>
<keyword evidence="6" id="KW-0498">Mitosis</keyword>
<sequence>MAPRKRTTKQQKNDPRALKLEAFLRDFDSEMETRVKQLEEKTTQMLKDVENSYNLALLKIPRAVRQMNWLQVFSKSGRCEREEEAAVLNSVMAEDYASLLKSVKKTSKKKGGAKSGSEEETVPSSTRKGRTTKRPPASSKRVKAPAASGQNTSLRQRARVRRSNRRPLVTPARNPLESSVLMGATPLFTPRFDPRLPQSSTVRVPRHKERVYSISVNGSPIAAGDEDVVINIPSGNGESLQLLASQINRVDLSQLDQTAVRSIRLLQNQLSTLCGISE</sequence>
<accession>H3C6F5</accession>
<protein>
    <submittedName>
        <fullName evidence="13">Cell division cycle associated 8</fullName>
    </submittedName>
</protein>
<feature type="compositionally biased region" description="Basic residues" evidence="10">
    <location>
        <begin position="156"/>
        <end position="165"/>
    </location>
</feature>
<evidence type="ECO:0000256" key="4">
    <source>
        <dbReference type="ARBA" id="ARBA00022454"/>
    </source>
</evidence>
<dbReference type="GO" id="GO:0007507">
    <property type="term" value="P:heart development"/>
    <property type="evidence" value="ECO:0007669"/>
    <property type="project" value="Ensembl"/>
</dbReference>
<comment type="subcellular location">
    <subcellularLocation>
        <location evidence="2">Chromosome</location>
        <location evidence="2">Centromere</location>
    </subcellularLocation>
    <subcellularLocation>
        <location evidence="1">Nucleus</location>
    </subcellularLocation>
</comment>
<evidence type="ECO:0000256" key="8">
    <source>
        <dbReference type="ARBA" id="ARBA00023306"/>
    </source>
</evidence>
<keyword evidence="8" id="KW-0131">Cell cycle</keyword>
<evidence type="ECO:0000256" key="5">
    <source>
        <dbReference type="ARBA" id="ARBA00022618"/>
    </source>
</evidence>
<dbReference type="Pfam" id="PF10512">
    <property type="entry name" value="Borealin"/>
    <property type="match status" value="1"/>
</dbReference>
<dbReference type="InterPro" id="IPR018867">
    <property type="entry name" value="Cell_div_borealin"/>
</dbReference>
<dbReference type="Pfam" id="PF10444">
    <property type="entry name" value="Nbl1_Borealin_N"/>
    <property type="match status" value="1"/>
</dbReference>
<keyword evidence="7" id="KW-0539">Nucleus</keyword>
<evidence type="ECO:0000256" key="3">
    <source>
        <dbReference type="ARBA" id="ARBA00009914"/>
    </source>
</evidence>
<evidence type="ECO:0000256" key="10">
    <source>
        <dbReference type="SAM" id="MobiDB-lite"/>
    </source>
</evidence>
<evidence type="ECO:0000313" key="14">
    <source>
        <dbReference type="Proteomes" id="UP000007303"/>
    </source>
</evidence>
<dbReference type="GO" id="GO:0005634">
    <property type="term" value="C:nucleus"/>
    <property type="evidence" value="ECO:0007669"/>
    <property type="project" value="UniProtKB-SubCell"/>
</dbReference>
<dbReference type="InterPro" id="IPR018851">
    <property type="entry name" value="Borealin_N"/>
</dbReference>
<organism evidence="13 14">
    <name type="scientific">Tetraodon nigroviridis</name>
    <name type="common">Spotted green pufferfish</name>
    <name type="synonym">Chelonodon nigroviridis</name>
    <dbReference type="NCBI Taxonomy" id="99883"/>
    <lineage>
        <taxon>Eukaryota</taxon>
        <taxon>Metazoa</taxon>
        <taxon>Chordata</taxon>
        <taxon>Craniata</taxon>
        <taxon>Vertebrata</taxon>
        <taxon>Euteleostomi</taxon>
        <taxon>Actinopterygii</taxon>
        <taxon>Neopterygii</taxon>
        <taxon>Teleostei</taxon>
        <taxon>Neoteleostei</taxon>
        <taxon>Acanthomorphata</taxon>
        <taxon>Eupercaria</taxon>
        <taxon>Tetraodontiformes</taxon>
        <taxon>Tetradontoidea</taxon>
        <taxon>Tetraodontidae</taxon>
        <taxon>Tetraodon</taxon>
    </lineage>
</organism>
<comment type="similarity">
    <text evidence="3">Belongs to the borealin family.</text>
</comment>
<dbReference type="InterPro" id="IPR046466">
    <property type="entry name" value="Borealin_C"/>
</dbReference>
<dbReference type="GO" id="GO:0051301">
    <property type="term" value="P:cell division"/>
    <property type="evidence" value="ECO:0007669"/>
    <property type="project" value="UniProtKB-KW"/>
</dbReference>
<evidence type="ECO:0000259" key="12">
    <source>
        <dbReference type="Pfam" id="PF10512"/>
    </source>
</evidence>
<dbReference type="GO" id="GO:0032133">
    <property type="term" value="C:chromosome passenger complex"/>
    <property type="evidence" value="ECO:0007669"/>
    <property type="project" value="TreeGrafter"/>
</dbReference>
<name>H3C6F5_TETNG</name>
<reference evidence="13" key="3">
    <citation type="submission" date="2025-09" db="UniProtKB">
        <authorList>
            <consortium name="Ensembl"/>
        </authorList>
    </citation>
    <scope>IDENTIFICATION</scope>
</reference>
<evidence type="ECO:0000256" key="2">
    <source>
        <dbReference type="ARBA" id="ARBA00004584"/>
    </source>
</evidence>
<dbReference type="GO" id="GO:0000070">
    <property type="term" value="P:mitotic sister chromatid segregation"/>
    <property type="evidence" value="ECO:0007669"/>
    <property type="project" value="TreeGrafter"/>
</dbReference>
<dbReference type="GO" id="GO:0000775">
    <property type="term" value="C:chromosome, centromeric region"/>
    <property type="evidence" value="ECO:0007669"/>
    <property type="project" value="UniProtKB-SubCell"/>
</dbReference>